<evidence type="ECO:0000313" key="9">
    <source>
        <dbReference type="EMBL" id="MBD1400200.1"/>
    </source>
</evidence>
<gene>
    <name evidence="7 9" type="primary">recO</name>
    <name evidence="9" type="ORF">ICT70_05895</name>
</gene>
<organism evidence="9 10">
    <name type="scientific">Pelovirga terrestris</name>
    <dbReference type="NCBI Taxonomy" id="2771352"/>
    <lineage>
        <taxon>Bacteria</taxon>
        <taxon>Pseudomonadati</taxon>
        <taxon>Thermodesulfobacteriota</taxon>
        <taxon>Desulfuromonadia</taxon>
        <taxon>Geobacterales</taxon>
        <taxon>Geobacteraceae</taxon>
        <taxon>Pelovirga</taxon>
    </lineage>
</organism>
<dbReference type="PANTHER" id="PTHR33991:SF1">
    <property type="entry name" value="DNA REPAIR PROTEIN RECO"/>
    <property type="match status" value="1"/>
</dbReference>
<evidence type="ECO:0000256" key="6">
    <source>
        <dbReference type="ARBA" id="ARBA00033409"/>
    </source>
</evidence>
<dbReference type="GO" id="GO:0006310">
    <property type="term" value="P:DNA recombination"/>
    <property type="evidence" value="ECO:0007669"/>
    <property type="project" value="UniProtKB-UniRule"/>
</dbReference>
<keyword evidence="3 7" id="KW-0227">DNA damage</keyword>
<evidence type="ECO:0000256" key="3">
    <source>
        <dbReference type="ARBA" id="ARBA00022763"/>
    </source>
</evidence>
<dbReference type="Proteomes" id="UP000632828">
    <property type="component" value="Unassembled WGS sequence"/>
</dbReference>
<dbReference type="NCBIfam" id="TIGR00613">
    <property type="entry name" value="reco"/>
    <property type="match status" value="1"/>
</dbReference>
<evidence type="ECO:0000256" key="4">
    <source>
        <dbReference type="ARBA" id="ARBA00023172"/>
    </source>
</evidence>
<comment type="function">
    <text evidence="7">Involved in DNA repair and RecF pathway recombination.</text>
</comment>
<dbReference type="Gene3D" id="2.40.50.140">
    <property type="entry name" value="Nucleic acid-binding proteins"/>
    <property type="match status" value="1"/>
</dbReference>
<dbReference type="AlphaFoldDB" id="A0A8J6UI40"/>
<evidence type="ECO:0000256" key="7">
    <source>
        <dbReference type="HAMAP-Rule" id="MF_00201"/>
    </source>
</evidence>
<dbReference type="InterPro" id="IPR037278">
    <property type="entry name" value="ARFGAP/RecO"/>
</dbReference>
<comment type="caution">
    <text evidence="9">The sequence shown here is derived from an EMBL/GenBank/DDBJ whole genome shotgun (WGS) entry which is preliminary data.</text>
</comment>
<dbReference type="InterPro" id="IPR042242">
    <property type="entry name" value="RecO_C"/>
</dbReference>
<dbReference type="EMBL" id="JACWUN010000005">
    <property type="protein sequence ID" value="MBD1400200.1"/>
    <property type="molecule type" value="Genomic_DNA"/>
</dbReference>
<keyword evidence="10" id="KW-1185">Reference proteome</keyword>
<proteinExistence type="inferred from homology"/>
<dbReference type="GO" id="GO:0043590">
    <property type="term" value="C:bacterial nucleoid"/>
    <property type="evidence" value="ECO:0007669"/>
    <property type="project" value="TreeGrafter"/>
</dbReference>
<keyword evidence="4 7" id="KW-0233">DNA recombination</keyword>
<evidence type="ECO:0000259" key="8">
    <source>
        <dbReference type="Pfam" id="PF11967"/>
    </source>
</evidence>
<name>A0A8J6UI40_9BACT</name>
<dbReference type="InterPro" id="IPR022572">
    <property type="entry name" value="DNA_rep/recomb_RecO_N"/>
</dbReference>
<dbReference type="Pfam" id="PF11967">
    <property type="entry name" value="RecO_N"/>
    <property type="match status" value="1"/>
</dbReference>
<accession>A0A8J6UI40</accession>
<dbReference type="SUPFAM" id="SSF50249">
    <property type="entry name" value="Nucleic acid-binding proteins"/>
    <property type="match status" value="1"/>
</dbReference>
<comment type="similarity">
    <text evidence="1 7">Belongs to the RecO family.</text>
</comment>
<protein>
    <recommendedName>
        <fullName evidence="2 7">DNA repair protein RecO</fullName>
    </recommendedName>
    <alternativeName>
        <fullName evidence="6 7">Recombination protein O</fullName>
    </alternativeName>
</protein>
<evidence type="ECO:0000313" key="10">
    <source>
        <dbReference type="Proteomes" id="UP000632828"/>
    </source>
</evidence>
<evidence type="ECO:0000256" key="5">
    <source>
        <dbReference type="ARBA" id="ARBA00023204"/>
    </source>
</evidence>
<evidence type="ECO:0000256" key="1">
    <source>
        <dbReference type="ARBA" id="ARBA00007452"/>
    </source>
</evidence>
<dbReference type="SUPFAM" id="SSF57863">
    <property type="entry name" value="ArfGap/RecO-like zinc finger"/>
    <property type="match status" value="1"/>
</dbReference>
<keyword evidence="5 7" id="KW-0234">DNA repair</keyword>
<dbReference type="HAMAP" id="MF_00201">
    <property type="entry name" value="RecO"/>
    <property type="match status" value="1"/>
</dbReference>
<dbReference type="PANTHER" id="PTHR33991">
    <property type="entry name" value="DNA REPAIR PROTEIN RECO"/>
    <property type="match status" value="1"/>
</dbReference>
<dbReference type="GO" id="GO:0006302">
    <property type="term" value="P:double-strand break repair"/>
    <property type="evidence" value="ECO:0007669"/>
    <property type="project" value="TreeGrafter"/>
</dbReference>
<reference evidence="9" key="1">
    <citation type="submission" date="2020-09" db="EMBL/GenBank/DDBJ databases">
        <title>Pelobacter alkaliphilus sp. nov., a novel anaerobic arsenate-reducing bacterium from terrestrial mud volcano.</title>
        <authorList>
            <person name="Khomyakova M.A."/>
            <person name="Merkel A.Y."/>
            <person name="Slobodkin A.I."/>
        </authorList>
    </citation>
    <scope>NUCLEOTIDE SEQUENCE</scope>
    <source>
        <strain evidence="9">M08fum</strain>
    </source>
</reference>
<dbReference type="Pfam" id="PF02565">
    <property type="entry name" value="RecO_C"/>
    <property type="match status" value="1"/>
</dbReference>
<sequence length="254" mass="28585">MKGALLRCEGVVLRYVNYGEADRIVSVFTAAWGIKKGFARSARNSRKRFGPALEPFSQAVFHWRQGRGDLWTLQEADLLTPRSGLRTDLDRLALAGYGVELVELLAAETEDYQRIYELLCSYLDYLERGGDHDVARLLLELRLVYLLGYIPHLLHCSECLKIFDNEPICFDSQRGGSLCRDCAGTNDLEVSLGSLGSLARSLRVSHHRFDGFKLGATTIRDGHLLLSQVLRQILPREPNSLKFLARVSARESES</sequence>
<dbReference type="InterPro" id="IPR003717">
    <property type="entry name" value="RecO"/>
</dbReference>
<evidence type="ECO:0000256" key="2">
    <source>
        <dbReference type="ARBA" id="ARBA00021310"/>
    </source>
</evidence>
<feature type="domain" description="DNA replication/recombination mediator RecO N-terminal" evidence="8">
    <location>
        <begin position="5"/>
        <end position="81"/>
    </location>
</feature>
<dbReference type="Gene3D" id="1.20.1440.120">
    <property type="entry name" value="Recombination protein O, C-terminal domain"/>
    <property type="match status" value="1"/>
</dbReference>
<dbReference type="InterPro" id="IPR012340">
    <property type="entry name" value="NA-bd_OB-fold"/>
</dbReference>
<dbReference type="RefSeq" id="WP_191154474.1">
    <property type="nucleotide sequence ID" value="NZ_JACWUN010000005.1"/>
</dbReference>